<dbReference type="GO" id="GO:0008270">
    <property type="term" value="F:zinc ion binding"/>
    <property type="evidence" value="ECO:0007669"/>
    <property type="project" value="UniProtKB-KW"/>
</dbReference>
<protein>
    <submittedName>
        <fullName evidence="6">Transcriptional-regulating factor 1</fullName>
    </submittedName>
</protein>
<dbReference type="EMBL" id="CACRXK020004079">
    <property type="protein sequence ID" value="CAB4001400.1"/>
    <property type="molecule type" value="Genomic_DNA"/>
</dbReference>
<dbReference type="GO" id="GO:0005634">
    <property type="term" value="C:nucleus"/>
    <property type="evidence" value="ECO:0007669"/>
    <property type="project" value="TreeGrafter"/>
</dbReference>
<feature type="compositionally biased region" description="Basic and acidic residues" evidence="5">
    <location>
        <begin position="336"/>
        <end position="372"/>
    </location>
</feature>
<comment type="caution">
    <text evidence="6">The sequence shown here is derived from an EMBL/GenBank/DDBJ whole genome shotgun (WGS) entry which is preliminary data.</text>
</comment>
<feature type="region of interest" description="Disordered" evidence="5">
    <location>
        <begin position="325"/>
        <end position="380"/>
    </location>
</feature>
<keyword evidence="7" id="KW-1185">Reference proteome</keyword>
<keyword evidence="2" id="KW-0677">Repeat</keyword>
<evidence type="ECO:0000256" key="5">
    <source>
        <dbReference type="SAM" id="MobiDB-lite"/>
    </source>
</evidence>
<evidence type="ECO:0000256" key="1">
    <source>
        <dbReference type="ARBA" id="ARBA00022723"/>
    </source>
</evidence>
<evidence type="ECO:0000313" key="6">
    <source>
        <dbReference type="EMBL" id="CAB4001400.1"/>
    </source>
</evidence>
<keyword evidence="3" id="KW-0863">Zinc-finger</keyword>
<accession>A0A7D9IBN0</accession>
<dbReference type="Proteomes" id="UP001152795">
    <property type="component" value="Unassembled WGS sequence"/>
</dbReference>
<dbReference type="OrthoDB" id="5977959at2759"/>
<dbReference type="PROSITE" id="PS50157">
    <property type="entry name" value="ZINC_FINGER_C2H2_2"/>
    <property type="match status" value="1"/>
</dbReference>
<sequence>MDVSFAQTENLYLAESPARLSEETVQSLYADEQPKKRIKPNMEHSKLAETVGIENTIMLNPEDLAKVTARNMNEERDFNKNFGVHTRQTANFGGPRQRAVRRQPYETTEANDIVNSSLPETRTSVIRGVLNNRQQNTSENETVTETEMDSTEFNSLRCYEQVENDNGDHFGRNRHYLQNSVMETYGTPSDNAAHISEKFSRAPISSNRAYHQMSGMETRSQPYFSQQMRDAVYRVQHPPEFALSQMDARGKQYFERTGLMPGSAMSYGALNSKYNIQDGLFVQSHAEMQSGYPGFAIYERRSPVSNENLAKNNNLMAEQDALKSNVRSNPSPVGKIIEDETSTRQSSLEREIVNQGKQSERTDAKQLDDNKNIKGKRGASAKADSNIQCTQCLKKFGSSSALAKHKATHSDERKYICSICEKGFKRQDHL</sequence>
<evidence type="ECO:0000256" key="2">
    <source>
        <dbReference type="ARBA" id="ARBA00022737"/>
    </source>
</evidence>
<dbReference type="SUPFAM" id="SSF57667">
    <property type="entry name" value="beta-beta-alpha zinc fingers"/>
    <property type="match status" value="1"/>
</dbReference>
<dbReference type="PANTHER" id="PTHR14196">
    <property type="entry name" value="ODD-SKIPPED - RELATED"/>
    <property type="match status" value="1"/>
</dbReference>
<dbReference type="GO" id="GO:0000977">
    <property type="term" value="F:RNA polymerase II transcription regulatory region sequence-specific DNA binding"/>
    <property type="evidence" value="ECO:0007669"/>
    <property type="project" value="TreeGrafter"/>
</dbReference>
<keyword evidence="4" id="KW-0862">Zinc</keyword>
<dbReference type="InterPro" id="IPR013087">
    <property type="entry name" value="Znf_C2H2_type"/>
</dbReference>
<dbReference type="GO" id="GO:0000981">
    <property type="term" value="F:DNA-binding transcription factor activity, RNA polymerase II-specific"/>
    <property type="evidence" value="ECO:0007669"/>
    <property type="project" value="TreeGrafter"/>
</dbReference>
<dbReference type="PROSITE" id="PS00028">
    <property type="entry name" value="ZINC_FINGER_C2H2_1"/>
    <property type="match status" value="1"/>
</dbReference>
<dbReference type="InterPro" id="IPR036236">
    <property type="entry name" value="Znf_C2H2_sf"/>
</dbReference>
<dbReference type="Pfam" id="PF13912">
    <property type="entry name" value="zf-C2H2_6"/>
    <property type="match status" value="1"/>
</dbReference>
<dbReference type="InterPro" id="IPR050717">
    <property type="entry name" value="C2H2-ZF_Transcription_Reg"/>
</dbReference>
<evidence type="ECO:0000313" key="7">
    <source>
        <dbReference type="Proteomes" id="UP001152795"/>
    </source>
</evidence>
<proteinExistence type="predicted"/>
<reference evidence="6" key="1">
    <citation type="submission" date="2020-04" db="EMBL/GenBank/DDBJ databases">
        <authorList>
            <person name="Alioto T."/>
            <person name="Alioto T."/>
            <person name="Gomez Garrido J."/>
        </authorList>
    </citation>
    <scope>NUCLEOTIDE SEQUENCE</scope>
    <source>
        <strain evidence="6">A484AB</strain>
    </source>
</reference>
<evidence type="ECO:0000256" key="3">
    <source>
        <dbReference type="ARBA" id="ARBA00022771"/>
    </source>
</evidence>
<name>A0A7D9IBN0_PARCT</name>
<gene>
    <name evidence="6" type="ORF">PACLA_8A080613</name>
</gene>
<keyword evidence="1" id="KW-0479">Metal-binding</keyword>
<dbReference type="PANTHER" id="PTHR14196:SF12">
    <property type="entry name" value="ZINC FINGER PROTEIN 208-LIKE"/>
    <property type="match status" value="1"/>
</dbReference>
<evidence type="ECO:0000256" key="4">
    <source>
        <dbReference type="ARBA" id="ARBA00022833"/>
    </source>
</evidence>
<dbReference type="AlphaFoldDB" id="A0A7D9IBN0"/>
<dbReference type="Gene3D" id="3.30.160.60">
    <property type="entry name" value="Classic Zinc Finger"/>
    <property type="match status" value="1"/>
</dbReference>
<organism evidence="6 7">
    <name type="scientific">Paramuricea clavata</name>
    <name type="common">Red gorgonian</name>
    <name type="synonym">Violescent sea-whip</name>
    <dbReference type="NCBI Taxonomy" id="317549"/>
    <lineage>
        <taxon>Eukaryota</taxon>
        <taxon>Metazoa</taxon>
        <taxon>Cnidaria</taxon>
        <taxon>Anthozoa</taxon>
        <taxon>Octocorallia</taxon>
        <taxon>Malacalcyonacea</taxon>
        <taxon>Plexauridae</taxon>
        <taxon>Paramuricea</taxon>
    </lineage>
</organism>